<evidence type="ECO:0000313" key="3">
    <source>
        <dbReference type="Proteomes" id="UP001084197"/>
    </source>
</evidence>
<proteinExistence type="predicted"/>
<name>A0A9J6RCB4_9BACI</name>
<evidence type="ECO:0000256" key="1">
    <source>
        <dbReference type="SAM" id="Phobius"/>
    </source>
</evidence>
<keyword evidence="1" id="KW-1133">Transmembrane helix</keyword>
<feature type="transmembrane region" description="Helical" evidence="1">
    <location>
        <begin position="32"/>
        <end position="51"/>
    </location>
</feature>
<feature type="transmembrane region" description="Helical" evidence="1">
    <location>
        <begin position="7"/>
        <end position="26"/>
    </location>
</feature>
<dbReference type="EMBL" id="JAPRAT010000011">
    <property type="protein sequence ID" value="MCZ0702987.1"/>
    <property type="molecule type" value="Genomic_DNA"/>
</dbReference>
<keyword evidence="1" id="KW-0472">Membrane</keyword>
<dbReference type="Proteomes" id="UP001084197">
    <property type="component" value="Unassembled WGS sequence"/>
</dbReference>
<feature type="transmembrane region" description="Helical" evidence="1">
    <location>
        <begin position="156"/>
        <end position="178"/>
    </location>
</feature>
<reference evidence="2" key="1">
    <citation type="submission" date="2022-11" db="EMBL/GenBank/DDBJ databases">
        <title>WGS of Natronobacillus azotifigens 24KS-1, an anaerobic diazotrophic haloalkaliphile from soda-rich habitats.</title>
        <authorList>
            <person name="Sorokin D.Y."/>
            <person name="Merkel A.Y."/>
        </authorList>
    </citation>
    <scope>NUCLEOTIDE SEQUENCE</scope>
    <source>
        <strain evidence="2">24KS-1</strain>
    </source>
</reference>
<dbReference type="InterPro" id="IPR012651">
    <property type="entry name" value="Thia_Transptr_ThiT"/>
</dbReference>
<feature type="transmembrane region" description="Helical" evidence="1">
    <location>
        <begin position="58"/>
        <end position="78"/>
    </location>
</feature>
<sequence length="193" mass="21287">MQQNRTLFLIEVAIFSAFAFVLDIIPFLSFKVWPQGGSVSFAMIPIFIIAFRWGTKGGLLAGFLYAILQMTLGTPYILNWAQALLDYPIAFTVLGFAGVMSPAVQGSLKAGTTKRFVGMVTIGVLIGIILRFVAHFLSGIIFFGSVLEVGDWYYSLWYNGSYLLPAFIINVIAVAFLFHKRPKLVAGNEKKTA</sequence>
<evidence type="ECO:0000313" key="2">
    <source>
        <dbReference type="EMBL" id="MCZ0702987.1"/>
    </source>
</evidence>
<organism evidence="2 3">
    <name type="scientific">Natronobacillus azotifigens</name>
    <dbReference type="NCBI Taxonomy" id="472978"/>
    <lineage>
        <taxon>Bacteria</taxon>
        <taxon>Bacillati</taxon>
        <taxon>Bacillota</taxon>
        <taxon>Bacilli</taxon>
        <taxon>Bacillales</taxon>
        <taxon>Bacillaceae</taxon>
        <taxon>Natronobacillus</taxon>
    </lineage>
</organism>
<protein>
    <submittedName>
        <fullName evidence="2">Energy-coupled thiamine transporter ThiT</fullName>
    </submittedName>
</protein>
<feature type="transmembrane region" description="Helical" evidence="1">
    <location>
        <begin position="84"/>
        <end position="104"/>
    </location>
</feature>
<dbReference type="NCBIfam" id="TIGR02357">
    <property type="entry name" value="ECF_ThiT_YuaJ"/>
    <property type="match status" value="1"/>
</dbReference>
<comment type="caution">
    <text evidence="2">The sequence shown here is derived from an EMBL/GenBank/DDBJ whole genome shotgun (WGS) entry which is preliminary data.</text>
</comment>
<dbReference type="Gene3D" id="1.10.1760.20">
    <property type="match status" value="1"/>
</dbReference>
<dbReference type="GO" id="GO:0005886">
    <property type="term" value="C:plasma membrane"/>
    <property type="evidence" value="ECO:0007669"/>
    <property type="project" value="InterPro"/>
</dbReference>
<dbReference type="AlphaFoldDB" id="A0A9J6RCB4"/>
<dbReference type="RefSeq" id="WP_268779758.1">
    <property type="nucleotide sequence ID" value="NZ_JAPRAT010000011.1"/>
</dbReference>
<keyword evidence="1" id="KW-0812">Transmembrane</keyword>
<keyword evidence="3" id="KW-1185">Reference proteome</keyword>
<gene>
    <name evidence="2" type="primary">thiT</name>
    <name evidence="2" type="ORF">OWO01_07160</name>
</gene>
<dbReference type="Pfam" id="PF09515">
    <property type="entry name" value="Thia_YuaJ"/>
    <property type="match status" value="1"/>
</dbReference>
<accession>A0A9J6RCB4</accession>
<dbReference type="GO" id="GO:0015234">
    <property type="term" value="F:thiamine transmembrane transporter activity"/>
    <property type="evidence" value="ECO:0007669"/>
    <property type="project" value="InterPro"/>
</dbReference>
<feature type="transmembrane region" description="Helical" evidence="1">
    <location>
        <begin position="116"/>
        <end position="144"/>
    </location>
</feature>